<dbReference type="InterPro" id="IPR024320">
    <property type="entry name" value="LPG_synthase_C"/>
</dbReference>
<dbReference type="Proteomes" id="UP000606720">
    <property type="component" value="Unassembled WGS sequence"/>
</dbReference>
<dbReference type="InterPro" id="IPR016732">
    <property type="entry name" value="UCP018688"/>
</dbReference>
<dbReference type="PANTHER" id="PTHR41373">
    <property type="entry name" value="DUF2156 DOMAIN-CONTAINING PROTEIN"/>
    <property type="match status" value="1"/>
</dbReference>
<keyword evidence="3" id="KW-1185">Reference proteome</keyword>
<dbReference type="RefSeq" id="WP_186867727.1">
    <property type="nucleotide sequence ID" value="NZ_JACOPH010000018.1"/>
</dbReference>
<dbReference type="PANTHER" id="PTHR41373:SF1">
    <property type="entry name" value="PHOSPHATIDYLGLYCEROL LYSYLTRANSFERASE C-TERMINAL DOMAIN-CONTAINING PROTEIN"/>
    <property type="match status" value="1"/>
</dbReference>
<dbReference type="InterPro" id="IPR016181">
    <property type="entry name" value="Acyl_CoA_acyltransferase"/>
</dbReference>
<accession>A0A923LQM9</accession>
<proteinExistence type="predicted"/>
<organism evidence="2 3">
    <name type="scientific">Roseburia zhanii</name>
    <dbReference type="NCBI Taxonomy" id="2763064"/>
    <lineage>
        <taxon>Bacteria</taxon>
        <taxon>Bacillati</taxon>
        <taxon>Bacillota</taxon>
        <taxon>Clostridia</taxon>
        <taxon>Lachnospirales</taxon>
        <taxon>Lachnospiraceae</taxon>
        <taxon>Roseburia</taxon>
    </lineage>
</organism>
<evidence type="ECO:0000313" key="2">
    <source>
        <dbReference type="EMBL" id="MBC5715349.1"/>
    </source>
</evidence>
<dbReference type="Gene3D" id="3.40.630.30">
    <property type="match status" value="1"/>
</dbReference>
<dbReference type="Pfam" id="PF09924">
    <property type="entry name" value="LPG_synthase_C"/>
    <property type="match status" value="1"/>
</dbReference>
<evidence type="ECO:0000259" key="1">
    <source>
        <dbReference type="Pfam" id="PF09924"/>
    </source>
</evidence>
<dbReference type="EMBL" id="JACOPH010000018">
    <property type="protein sequence ID" value="MBC5715349.1"/>
    <property type="molecule type" value="Genomic_DNA"/>
</dbReference>
<reference evidence="2" key="1">
    <citation type="submission" date="2020-08" db="EMBL/GenBank/DDBJ databases">
        <title>Genome public.</title>
        <authorList>
            <person name="Liu C."/>
            <person name="Sun Q."/>
        </authorList>
    </citation>
    <scope>NUCLEOTIDE SEQUENCE</scope>
    <source>
        <strain evidence="2">BX1005</strain>
    </source>
</reference>
<protein>
    <submittedName>
        <fullName evidence="2">DUF2156 domain-containing protein</fullName>
    </submittedName>
</protein>
<dbReference type="SUPFAM" id="SSF55729">
    <property type="entry name" value="Acyl-CoA N-acyltransferases (Nat)"/>
    <property type="match status" value="2"/>
</dbReference>
<feature type="domain" description="Phosphatidylglycerol lysyltransferase C-terminal" evidence="1">
    <location>
        <begin position="40"/>
        <end position="310"/>
    </location>
</feature>
<gene>
    <name evidence="2" type="ORF">H8S17_14265</name>
</gene>
<comment type="caution">
    <text evidence="2">The sequence shown here is derived from an EMBL/GenBank/DDBJ whole genome shotgun (WGS) entry which is preliminary data.</text>
</comment>
<evidence type="ECO:0000313" key="3">
    <source>
        <dbReference type="Proteomes" id="UP000606720"/>
    </source>
</evidence>
<dbReference type="AlphaFoldDB" id="A0A923LQM9"/>
<name>A0A923LQM9_9FIRM</name>
<sequence length="315" mass="36855">MRGIYTLTEEEKQVFSAFERISVETAEVFAPYHDTNVVGDTSFSLLYVWQGQFHYAYRMIKGHLVVLEKGVDNRLSCILLRKKEEDISDVIETLYQMFHKAGLPLYFEYVAEKDLPVYEKAVQAAGMKMQSISKEEDSDYIYETEAFLSLEGKENKRKRGDLNNLHRQYENLSVCMYDGSNAQIRRDCESIFEDWCTSHSCENCYYGCEKQACFRFFDIYNANYHKIAVAYADGIPLSFAISERINADTVCYFFQKNRQRVRGLTYYLNREMALTDTDITYINLGEDMGLPGLREDKRSLHPCEQKKKYFIMVEV</sequence>